<keyword evidence="4 8" id="KW-0067">ATP-binding</keyword>
<evidence type="ECO:0000256" key="6">
    <source>
        <dbReference type="ARBA" id="ARBA00023146"/>
    </source>
</evidence>
<dbReference type="PROSITE" id="PS00178">
    <property type="entry name" value="AA_TRNA_LIGASE_I"/>
    <property type="match status" value="1"/>
</dbReference>
<dbReference type="GO" id="GO:0004830">
    <property type="term" value="F:tryptophan-tRNA ligase activity"/>
    <property type="evidence" value="ECO:0007669"/>
    <property type="project" value="UniProtKB-EC"/>
</dbReference>
<evidence type="ECO:0000256" key="10">
    <source>
        <dbReference type="SAM" id="MobiDB-lite"/>
    </source>
</evidence>
<accession>A0ABR7LVK4</accession>
<dbReference type="Gene3D" id="3.40.50.620">
    <property type="entry name" value="HUPs"/>
    <property type="match status" value="1"/>
</dbReference>
<dbReference type="EMBL" id="JABVEC010000022">
    <property type="protein sequence ID" value="MBC6468889.1"/>
    <property type="molecule type" value="Genomic_DNA"/>
</dbReference>
<evidence type="ECO:0000256" key="4">
    <source>
        <dbReference type="ARBA" id="ARBA00022840"/>
    </source>
</evidence>
<feature type="region of interest" description="Disordered" evidence="10">
    <location>
        <begin position="1"/>
        <end position="27"/>
    </location>
</feature>
<dbReference type="PANTHER" id="PTHR43766">
    <property type="entry name" value="TRYPTOPHAN--TRNA LIGASE, MITOCHONDRIAL"/>
    <property type="match status" value="1"/>
</dbReference>
<dbReference type="PRINTS" id="PR01039">
    <property type="entry name" value="TRNASYNTHTRP"/>
</dbReference>
<sequence>MTQPTEPAQPTEAQRTEDQRTEDQRTEAERLVVSGIKPTGRLTLGNYLGALCRFVDVQHEVRCLFSVVDLHALTVDHDPARLRALTREAATLYLAAGLDPSVCVLFRQGDVPAHAELSYLLECTAYVGELGRMIQYKEKGRDRPQTRVSLFTYPVLMAADILAYRATEVPVGDDQRQHLELARDLAVRFNQLYGPVLVVPEMTPAPVAARVMDLQDPTRKMSKEDPDDAPGAIRLLDPPDVVRRKVMRAVTDSGTHVRHDVQAQPGVANLLDILGGCTGETDLNALAQRYASYGSLKRDVVDAVVALLTPLQKRYADLAANAGEVDAVLRRGAERATEIAAPTITAAKRALGLGG</sequence>
<gene>
    <name evidence="8 11" type="primary">trpS</name>
    <name evidence="11" type="ORF">HKK74_25845</name>
</gene>
<comment type="caution">
    <text evidence="8">Lacks conserved residue(s) required for the propagation of feature annotation.</text>
</comment>
<feature type="short sequence motif" description="'HIGH' region" evidence="8">
    <location>
        <begin position="38"/>
        <end position="46"/>
    </location>
</feature>
<proteinExistence type="inferred from homology"/>
<evidence type="ECO:0000256" key="9">
    <source>
        <dbReference type="RuleBase" id="RU363036"/>
    </source>
</evidence>
<evidence type="ECO:0000313" key="12">
    <source>
        <dbReference type="Proteomes" id="UP000805614"/>
    </source>
</evidence>
<dbReference type="InterPro" id="IPR002306">
    <property type="entry name" value="Trp-tRNA-ligase"/>
</dbReference>
<comment type="function">
    <text evidence="8">Catalyzes the attachment of tryptophan to tRNA(Trp).</text>
</comment>
<evidence type="ECO:0000256" key="1">
    <source>
        <dbReference type="ARBA" id="ARBA00005594"/>
    </source>
</evidence>
<dbReference type="InterPro" id="IPR001412">
    <property type="entry name" value="aa-tRNA-synth_I_CS"/>
</dbReference>
<protein>
    <recommendedName>
        <fullName evidence="8">Tryptophan--tRNA ligase</fullName>
        <ecNumber evidence="8">6.1.1.2</ecNumber>
    </recommendedName>
    <alternativeName>
        <fullName evidence="8">Tryptophanyl-tRNA synthetase</fullName>
        <shortName evidence="8">TrpRS</shortName>
    </alternativeName>
</protein>
<evidence type="ECO:0000256" key="7">
    <source>
        <dbReference type="ARBA" id="ARBA00049929"/>
    </source>
</evidence>
<evidence type="ECO:0000256" key="3">
    <source>
        <dbReference type="ARBA" id="ARBA00022741"/>
    </source>
</evidence>
<dbReference type="CDD" id="cd00806">
    <property type="entry name" value="TrpRS_core"/>
    <property type="match status" value="1"/>
</dbReference>
<name>A0ABR7LVK4_9ACTN</name>
<dbReference type="EC" id="6.1.1.2" evidence="8"/>
<dbReference type="InterPro" id="IPR002305">
    <property type="entry name" value="aa-tRNA-synth_Ic"/>
</dbReference>
<dbReference type="InterPro" id="IPR050203">
    <property type="entry name" value="Trp-tRNA_synthetase"/>
</dbReference>
<feature type="binding site" evidence="8">
    <location>
        <position position="211"/>
    </location>
    <ligand>
        <name>ATP</name>
        <dbReference type="ChEBI" id="CHEBI:30616"/>
    </ligand>
</feature>
<comment type="caution">
    <text evidence="11">The sequence shown here is derived from an EMBL/GenBank/DDBJ whole genome shotgun (WGS) entry which is preliminary data.</text>
</comment>
<keyword evidence="12" id="KW-1185">Reference proteome</keyword>
<feature type="compositionally biased region" description="Basic and acidic residues" evidence="10">
    <location>
        <begin position="14"/>
        <end position="27"/>
    </location>
</feature>
<dbReference type="Gene3D" id="1.10.240.10">
    <property type="entry name" value="Tyrosyl-Transfer RNA Synthetase"/>
    <property type="match status" value="1"/>
</dbReference>
<comment type="catalytic activity">
    <reaction evidence="7 8">
        <text>tRNA(Trp) + L-tryptophan + ATP = L-tryptophyl-tRNA(Trp) + AMP + diphosphate + H(+)</text>
        <dbReference type="Rhea" id="RHEA:24080"/>
        <dbReference type="Rhea" id="RHEA-COMP:9671"/>
        <dbReference type="Rhea" id="RHEA-COMP:9705"/>
        <dbReference type="ChEBI" id="CHEBI:15378"/>
        <dbReference type="ChEBI" id="CHEBI:30616"/>
        <dbReference type="ChEBI" id="CHEBI:33019"/>
        <dbReference type="ChEBI" id="CHEBI:57912"/>
        <dbReference type="ChEBI" id="CHEBI:78442"/>
        <dbReference type="ChEBI" id="CHEBI:78535"/>
        <dbReference type="ChEBI" id="CHEBI:456215"/>
        <dbReference type="EC" id="6.1.1.2"/>
    </reaction>
</comment>
<comment type="subunit">
    <text evidence="8">Homodimer.</text>
</comment>
<feature type="binding site" evidence="8">
    <location>
        <begin position="45"/>
        <end position="46"/>
    </location>
    <ligand>
        <name>ATP</name>
        <dbReference type="ChEBI" id="CHEBI:30616"/>
    </ligand>
</feature>
<keyword evidence="3 8" id="KW-0547">Nucleotide-binding</keyword>
<keyword evidence="8" id="KW-0963">Cytoplasm</keyword>
<evidence type="ECO:0000256" key="5">
    <source>
        <dbReference type="ARBA" id="ARBA00022917"/>
    </source>
</evidence>
<keyword evidence="5 8" id="KW-0648">Protein biosynthesis</keyword>
<keyword evidence="6 8" id="KW-0030">Aminoacyl-tRNA synthetase</keyword>
<organism evidence="11 12">
    <name type="scientific">Actinomadura alba</name>
    <dbReference type="NCBI Taxonomy" id="406431"/>
    <lineage>
        <taxon>Bacteria</taxon>
        <taxon>Bacillati</taxon>
        <taxon>Actinomycetota</taxon>
        <taxon>Actinomycetes</taxon>
        <taxon>Streptosporangiales</taxon>
        <taxon>Thermomonosporaceae</taxon>
        <taxon>Actinomadura</taxon>
    </lineage>
</organism>
<keyword evidence="2 8" id="KW-0436">Ligase</keyword>
<dbReference type="SUPFAM" id="SSF52374">
    <property type="entry name" value="Nucleotidylyl transferase"/>
    <property type="match status" value="1"/>
</dbReference>
<dbReference type="InterPro" id="IPR024109">
    <property type="entry name" value="Trp-tRNA-ligase_bac-type"/>
</dbReference>
<evidence type="ECO:0000313" key="11">
    <source>
        <dbReference type="EMBL" id="MBC6468889.1"/>
    </source>
</evidence>
<evidence type="ECO:0000256" key="2">
    <source>
        <dbReference type="ARBA" id="ARBA00022598"/>
    </source>
</evidence>
<comment type="similarity">
    <text evidence="1 8 9">Belongs to the class-I aminoacyl-tRNA synthetase family.</text>
</comment>
<dbReference type="HAMAP" id="MF_00140_B">
    <property type="entry name" value="Trp_tRNA_synth_B"/>
    <property type="match status" value="1"/>
</dbReference>
<evidence type="ECO:0000256" key="8">
    <source>
        <dbReference type="HAMAP-Rule" id="MF_00140"/>
    </source>
</evidence>
<feature type="binding site" evidence="8">
    <location>
        <begin position="172"/>
        <end position="174"/>
    </location>
    <ligand>
        <name>ATP</name>
        <dbReference type="ChEBI" id="CHEBI:30616"/>
    </ligand>
</feature>
<feature type="compositionally biased region" description="Polar residues" evidence="10">
    <location>
        <begin position="1"/>
        <end position="13"/>
    </location>
</feature>
<dbReference type="PANTHER" id="PTHR43766:SF1">
    <property type="entry name" value="TRYPTOPHAN--TRNA LIGASE, MITOCHONDRIAL"/>
    <property type="match status" value="1"/>
</dbReference>
<comment type="subcellular location">
    <subcellularLocation>
        <location evidence="8">Cytoplasm</location>
    </subcellularLocation>
</comment>
<dbReference type="InterPro" id="IPR014729">
    <property type="entry name" value="Rossmann-like_a/b/a_fold"/>
</dbReference>
<feature type="binding site" evidence="8">
    <location>
        <position position="160"/>
    </location>
    <ligand>
        <name>L-tryptophan</name>
        <dbReference type="ChEBI" id="CHEBI:57912"/>
    </ligand>
</feature>
<reference evidence="11 12" key="1">
    <citation type="submission" date="2020-06" db="EMBL/GenBank/DDBJ databases">
        <title>Actinomadura xiongansis sp. nov., isolated from soil of Baiyangdian.</title>
        <authorList>
            <person name="Zhang X."/>
        </authorList>
    </citation>
    <scope>NUCLEOTIDE SEQUENCE [LARGE SCALE GENOMIC DNA]</scope>
    <source>
        <strain evidence="11 12">HBUM206468</strain>
    </source>
</reference>
<dbReference type="RefSeq" id="WP_187245940.1">
    <property type="nucleotide sequence ID" value="NZ_BAAAOK010000001.1"/>
</dbReference>
<feature type="binding site" evidence="8">
    <location>
        <begin position="37"/>
        <end position="39"/>
    </location>
    <ligand>
        <name>ATP</name>
        <dbReference type="ChEBI" id="CHEBI:30616"/>
    </ligand>
</feature>
<dbReference type="Pfam" id="PF00579">
    <property type="entry name" value="tRNA-synt_1b"/>
    <property type="match status" value="1"/>
</dbReference>
<dbReference type="NCBIfam" id="TIGR00233">
    <property type="entry name" value="trpS"/>
    <property type="match status" value="1"/>
</dbReference>
<dbReference type="Proteomes" id="UP000805614">
    <property type="component" value="Unassembled WGS sequence"/>
</dbReference>